<dbReference type="GO" id="GO:0006571">
    <property type="term" value="P:tyrosine biosynthetic process"/>
    <property type="evidence" value="ECO:0007669"/>
    <property type="project" value="InterPro"/>
</dbReference>
<sequence length="362" mass="36459">MRGGESEYRRTENPVPENRREKHRTATGETAGSATDGEAAKKGSTAMVSMMAADASTTHVTAIGVPRSPKIRRVTVIGTGVIGTSIALGLRQAGVQVALTDRDEISLAQAVRMGAGVPLSPATPAADVVVVATPPSTIAAVLRDAQARGLGAAYTDVASTKAGVVAGAERAGCDFSTYVPGHPMAGRETSGPAAAQKELFAGRPWALCPRAGTPRETVALVTRLVEMCGARVNVLDPGQHDEVVAASSHAPHVVSAALAAHFAGAGAAMLSMVGPGLRDTTRIAAGDPGLWCDILRQNAEPVAAVLEAVARDLAEVAAALRDGGPAAAEVLAGLLTRGNLGRANIAGAGPDAPAGRPLAVVA</sequence>
<dbReference type="Gene3D" id="3.40.50.720">
    <property type="entry name" value="NAD(P)-binding Rossmann-like Domain"/>
    <property type="match status" value="1"/>
</dbReference>
<dbReference type="InterPro" id="IPR046825">
    <property type="entry name" value="PDH_C"/>
</dbReference>
<evidence type="ECO:0000313" key="5">
    <source>
        <dbReference type="EMBL" id="GGK91151.1"/>
    </source>
</evidence>
<dbReference type="Proteomes" id="UP000645217">
    <property type="component" value="Unassembled WGS sequence"/>
</dbReference>
<feature type="compositionally biased region" description="Basic and acidic residues" evidence="3">
    <location>
        <begin position="1"/>
        <end position="26"/>
    </location>
</feature>
<keyword evidence="2" id="KW-0560">Oxidoreductase</keyword>
<organism evidence="5 6">
    <name type="scientific">Sphaerisporangium melleum</name>
    <dbReference type="NCBI Taxonomy" id="321316"/>
    <lineage>
        <taxon>Bacteria</taxon>
        <taxon>Bacillati</taxon>
        <taxon>Actinomycetota</taxon>
        <taxon>Actinomycetes</taxon>
        <taxon>Streptosporangiales</taxon>
        <taxon>Streptosporangiaceae</taxon>
        <taxon>Sphaerisporangium</taxon>
    </lineage>
</organism>
<dbReference type="InterPro" id="IPR008927">
    <property type="entry name" value="6-PGluconate_DH-like_C_sf"/>
</dbReference>
<dbReference type="SUPFAM" id="SSF51735">
    <property type="entry name" value="NAD(P)-binding Rossmann-fold domains"/>
    <property type="match status" value="1"/>
</dbReference>
<dbReference type="Pfam" id="PF02153">
    <property type="entry name" value="PDH_N"/>
    <property type="match status" value="1"/>
</dbReference>
<accession>A0A917R5C5</accession>
<dbReference type="PANTHER" id="PTHR21363">
    <property type="entry name" value="PREPHENATE DEHYDROGENASE"/>
    <property type="match status" value="1"/>
</dbReference>
<feature type="region of interest" description="Disordered" evidence="3">
    <location>
        <begin position="1"/>
        <end position="43"/>
    </location>
</feature>
<keyword evidence="6" id="KW-1185">Reference proteome</keyword>
<evidence type="ECO:0000256" key="1">
    <source>
        <dbReference type="ARBA" id="ARBA00007964"/>
    </source>
</evidence>
<dbReference type="GO" id="GO:0008977">
    <property type="term" value="F:prephenate dehydrogenase (NAD+) activity"/>
    <property type="evidence" value="ECO:0007669"/>
    <property type="project" value="InterPro"/>
</dbReference>
<feature type="domain" description="Prephenate/arogenate dehydrogenase" evidence="4">
    <location>
        <begin position="72"/>
        <end position="353"/>
    </location>
</feature>
<dbReference type="PANTHER" id="PTHR21363:SF0">
    <property type="entry name" value="PREPHENATE DEHYDROGENASE [NADP(+)]"/>
    <property type="match status" value="1"/>
</dbReference>
<evidence type="ECO:0000313" key="6">
    <source>
        <dbReference type="Proteomes" id="UP000645217"/>
    </source>
</evidence>
<reference evidence="5" key="1">
    <citation type="journal article" date="2014" name="Int. J. Syst. Evol. Microbiol.">
        <title>Complete genome sequence of Corynebacterium casei LMG S-19264T (=DSM 44701T), isolated from a smear-ripened cheese.</title>
        <authorList>
            <consortium name="US DOE Joint Genome Institute (JGI-PGF)"/>
            <person name="Walter F."/>
            <person name="Albersmeier A."/>
            <person name="Kalinowski J."/>
            <person name="Ruckert C."/>
        </authorList>
    </citation>
    <scope>NUCLEOTIDE SEQUENCE</scope>
    <source>
        <strain evidence="5">JCM 13064</strain>
    </source>
</reference>
<evidence type="ECO:0000259" key="4">
    <source>
        <dbReference type="PROSITE" id="PS51176"/>
    </source>
</evidence>
<dbReference type="InterPro" id="IPR046826">
    <property type="entry name" value="PDH_N"/>
</dbReference>
<dbReference type="InterPro" id="IPR050812">
    <property type="entry name" value="Preph/Arog_dehydrog"/>
</dbReference>
<dbReference type="SUPFAM" id="SSF48179">
    <property type="entry name" value="6-phosphogluconate dehydrogenase C-terminal domain-like"/>
    <property type="match status" value="1"/>
</dbReference>
<dbReference type="Gene3D" id="1.10.3660.10">
    <property type="entry name" value="6-phosphogluconate dehydrogenase C-terminal like domain"/>
    <property type="match status" value="1"/>
</dbReference>
<protein>
    <submittedName>
        <fullName evidence="5">Prephenate dehydrogenase</fullName>
    </submittedName>
</protein>
<dbReference type="EMBL" id="BMNT01000019">
    <property type="protein sequence ID" value="GGK91151.1"/>
    <property type="molecule type" value="Genomic_DNA"/>
</dbReference>
<dbReference type="NCBIfam" id="NF005112">
    <property type="entry name" value="PRK06545.2-4"/>
    <property type="match status" value="1"/>
</dbReference>
<dbReference type="InterPro" id="IPR003099">
    <property type="entry name" value="Prephen_DH"/>
</dbReference>
<dbReference type="PROSITE" id="PS51176">
    <property type="entry name" value="PDH_ADH"/>
    <property type="match status" value="1"/>
</dbReference>
<dbReference type="InterPro" id="IPR036291">
    <property type="entry name" value="NAD(P)-bd_dom_sf"/>
</dbReference>
<gene>
    <name evidence="5" type="ORF">GCM10007964_37270</name>
</gene>
<comment type="similarity">
    <text evidence="1">Belongs to the prephenate/arogenate dehydrogenase family.</text>
</comment>
<name>A0A917R5C5_9ACTN</name>
<dbReference type="GO" id="GO:0004665">
    <property type="term" value="F:prephenate dehydrogenase (NADP+) activity"/>
    <property type="evidence" value="ECO:0007669"/>
    <property type="project" value="InterPro"/>
</dbReference>
<dbReference type="GO" id="GO:0070403">
    <property type="term" value="F:NAD+ binding"/>
    <property type="evidence" value="ECO:0007669"/>
    <property type="project" value="InterPro"/>
</dbReference>
<dbReference type="AlphaFoldDB" id="A0A917R5C5"/>
<comment type="caution">
    <text evidence="5">The sequence shown here is derived from an EMBL/GenBank/DDBJ whole genome shotgun (WGS) entry which is preliminary data.</text>
</comment>
<dbReference type="Pfam" id="PF20463">
    <property type="entry name" value="PDH_C"/>
    <property type="match status" value="1"/>
</dbReference>
<evidence type="ECO:0000256" key="3">
    <source>
        <dbReference type="SAM" id="MobiDB-lite"/>
    </source>
</evidence>
<reference evidence="5" key="2">
    <citation type="submission" date="2020-09" db="EMBL/GenBank/DDBJ databases">
        <authorList>
            <person name="Sun Q."/>
            <person name="Ohkuma M."/>
        </authorList>
    </citation>
    <scope>NUCLEOTIDE SEQUENCE</scope>
    <source>
        <strain evidence="5">JCM 13064</strain>
    </source>
</reference>
<evidence type="ECO:0000256" key="2">
    <source>
        <dbReference type="ARBA" id="ARBA00023002"/>
    </source>
</evidence>
<proteinExistence type="inferred from homology"/>